<gene>
    <name evidence="1" type="ORF">PAPOLLO_LOCUS10331</name>
</gene>
<evidence type="ECO:0000313" key="1">
    <source>
        <dbReference type="EMBL" id="CAG4981863.1"/>
    </source>
</evidence>
<accession>A0A8S3WU32</accession>
<evidence type="ECO:0000313" key="2">
    <source>
        <dbReference type="Proteomes" id="UP000691718"/>
    </source>
</evidence>
<name>A0A8S3WU32_PARAO</name>
<proteinExistence type="predicted"/>
<comment type="caution">
    <text evidence="1">The sequence shown here is derived from an EMBL/GenBank/DDBJ whole genome shotgun (WGS) entry which is preliminary data.</text>
</comment>
<dbReference type="AlphaFoldDB" id="A0A8S3WU32"/>
<dbReference type="OrthoDB" id="7472997at2759"/>
<sequence>MLKHVAVSPHRARADSVSLSSSASCCSLGSLEHRHDSVADLSHRTTHGEFTLGAKRTRRGKVVLYADSTYQLSHGKQGLFHMCGHNKYYQS</sequence>
<keyword evidence="2" id="KW-1185">Reference proteome</keyword>
<protein>
    <submittedName>
        <fullName evidence="1">(apollo) hypothetical protein</fullName>
    </submittedName>
</protein>
<reference evidence="1" key="1">
    <citation type="submission" date="2021-04" db="EMBL/GenBank/DDBJ databases">
        <authorList>
            <person name="Tunstrom K."/>
        </authorList>
    </citation>
    <scope>NUCLEOTIDE SEQUENCE</scope>
</reference>
<organism evidence="1 2">
    <name type="scientific">Parnassius apollo</name>
    <name type="common">Apollo butterfly</name>
    <name type="synonym">Papilio apollo</name>
    <dbReference type="NCBI Taxonomy" id="110799"/>
    <lineage>
        <taxon>Eukaryota</taxon>
        <taxon>Metazoa</taxon>
        <taxon>Ecdysozoa</taxon>
        <taxon>Arthropoda</taxon>
        <taxon>Hexapoda</taxon>
        <taxon>Insecta</taxon>
        <taxon>Pterygota</taxon>
        <taxon>Neoptera</taxon>
        <taxon>Endopterygota</taxon>
        <taxon>Lepidoptera</taxon>
        <taxon>Glossata</taxon>
        <taxon>Ditrysia</taxon>
        <taxon>Papilionoidea</taxon>
        <taxon>Papilionidae</taxon>
        <taxon>Parnassiinae</taxon>
        <taxon>Parnassini</taxon>
        <taxon>Parnassius</taxon>
        <taxon>Parnassius</taxon>
    </lineage>
</organism>
<dbReference type="EMBL" id="CAJQZP010000738">
    <property type="protein sequence ID" value="CAG4981863.1"/>
    <property type="molecule type" value="Genomic_DNA"/>
</dbReference>
<dbReference type="Proteomes" id="UP000691718">
    <property type="component" value="Unassembled WGS sequence"/>
</dbReference>